<evidence type="ECO:0000313" key="2">
    <source>
        <dbReference type="Proteomes" id="UP001301731"/>
    </source>
</evidence>
<organism evidence="1 2">
    <name type="scientific">Streptomyces solicathayae</name>
    <dbReference type="NCBI Taxonomy" id="3081768"/>
    <lineage>
        <taxon>Bacteria</taxon>
        <taxon>Bacillati</taxon>
        <taxon>Actinomycetota</taxon>
        <taxon>Actinomycetes</taxon>
        <taxon>Kitasatosporales</taxon>
        <taxon>Streptomycetaceae</taxon>
        <taxon>Streptomyces</taxon>
    </lineage>
</organism>
<accession>A0ABZ0LMM7</accession>
<keyword evidence="2" id="KW-1185">Reference proteome</keyword>
<dbReference type="EMBL" id="CP137573">
    <property type="protein sequence ID" value="WOX20520.1"/>
    <property type="molecule type" value="Genomic_DNA"/>
</dbReference>
<reference evidence="1 2" key="1">
    <citation type="submission" date="2023-10" db="EMBL/GenBank/DDBJ databases">
        <title>The genome sequence of Streptomyces sp. HUAS YS2.</title>
        <authorList>
            <person name="Mo P."/>
        </authorList>
    </citation>
    <scope>NUCLEOTIDE SEQUENCE [LARGE SCALE GENOMIC DNA]</scope>
    <source>
        <strain evidence="1 2">HUAS YS2</strain>
    </source>
</reference>
<evidence type="ECO:0000313" key="1">
    <source>
        <dbReference type="EMBL" id="WOX20520.1"/>
    </source>
</evidence>
<name>A0ABZ0LMM7_9ACTN</name>
<proteinExistence type="predicted"/>
<sequence length="127" mass="13525">MTEQGSLAYLPMPVVVDPAFAARLQEAGEPERRYRFSRPCIEGACSQWTGEGCGVVDHLVDDDADGPEHRRVTDQGALPVCGIRRDCRWFSQRGAAACAACPTVVADAGGTATYRSEVVRQGGAATP</sequence>
<protein>
    <recommendedName>
        <fullName evidence="3">Nitrogen fixation protein</fullName>
    </recommendedName>
</protein>
<dbReference type="Proteomes" id="UP001301731">
    <property type="component" value="Chromosome"/>
</dbReference>
<dbReference type="RefSeq" id="WP_318101164.1">
    <property type="nucleotide sequence ID" value="NZ_CP137573.1"/>
</dbReference>
<evidence type="ECO:0008006" key="3">
    <source>
        <dbReference type="Google" id="ProtNLM"/>
    </source>
</evidence>
<gene>
    <name evidence="1" type="ORF">R2D22_03590</name>
</gene>